<comment type="similarity">
    <text evidence="1">Belongs to the GFP family.</text>
</comment>
<sequence length="216" mass="23950">MSHELHIFGSINGVEFDMVGRGTGNPKDGSQELQVKSTKGPLPFSPYVLAPHFGYGYDQYLPFPDQGVSPFQATMQGSSGYQVIRTVHFEDGAILSAHFRYTYEGSHIKGEFQVIGGGFPADGPVMTKSLTAMDWSVAKLVSPNDNTVQSTIDMAYTTTSGKRYQSTVRNIHTFAKPMTASILQQKPVFVFRKTDLKANKTEVTFKEWQKAFTDVM</sequence>
<dbReference type="AlphaFoldDB" id="A0A6P4ZFU2"/>
<dbReference type="InterPro" id="IPR009017">
    <property type="entry name" value="GFP"/>
</dbReference>
<dbReference type="SUPFAM" id="SSF54511">
    <property type="entry name" value="GFP-like"/>
    <property type="match status" value="1"/>
</dbReference>
<dbReference type="Pfam" id="PF01353">
    <property type="entry name" value="GFP"/>
    <property type="match status" value="1"/>
</dbReference>
<protein>
    <submittedName>
        <fullName evidence="5">Red fluorescent protein drFP583-like</fullName>
    </submittedName>
</protein>
<organism evidence="4 5">
    <name type="scientific">Branchiostoma belcheri</name>
    <name type="common">Amphioxus</name>
    <dbReference type="NCBI Taxonomy" id="7741"/>
    <lineage>
        <taxon>Eukaryota</taxon>
        <taxon>Metazoa</taxon>
        <taxon>Chordata</taxon>
        <taxon>Cephalochordata</taxon>
        <taxon>Leptocardii</taxon>
        <taxon>Amphioxiformes</taxon>
        <taxon>Branchiostomatidae</taxon>
        <taxon>Branchiostoma</taxon>
    </lineage>
</organism>
<reference evidence="5" key="1">
    <citation type="submission" date="2025-08" db="UniProtKB">
        <authorList>
            <consortium name="RefSeq"/>
        </authorList>
    </citation>
    <scope>IDENTIFICATION</scope>
    <source>
        <tissue evidence="5">Gonad</tissue>
    </source>
</reference>
<dbReference type="GeneID" id="109481885"/>
<evidence type="ECO:0000313" key="4">
    <source>
        <dbReference type="Proteomes" id="UP000515135"/>
    </source>
</evidence>
<evidence type="ECO:0000256" key="2">
    <source>
        <dbReference type="ARBA" id="ARBA00023223"/>
    </source>
</evidence>
<dbReference type="OrthoDB" id="5974228at2759"/>
<evidence type="ECO:0000256" key="3">
    <source>
        <dbReference type="ARBA" id="ARBA00023262"/>
    </source>
</evidence>
<keyword evidence="3" id="KW-0599">Photoprotein</keyword>
<proteinExistence type="inferred from homology"/>
<dbReference type="GO" id="GO:0008218">
    <property type="term" value="P:bioluminescence"/>
    <property type="evidence" value="ECO:0007669"/>
    <property type="project" value="UniProtKB-KW"/>
</dbReference>
<gene>
    <name evidence="5" type="primary">LOC109481885</name>
</gene>
<dbReference type="RefSeq" id="XP_019640075.1">
    <property type="nucleotide sequence ID" value="XM_019784516.1"/>
</dbReference>
<name>A0A6P4ZFU2_BRABE</name>
<dbReference type="Proteomes" id="UP000515135">
    <property type="component" value="Unplaced"/>
</dbReference>
<dbReference type="InterPro" id="IPR011584">
    <property type="entry name" value="GFP-related"/>
</dbReference>
<keyword evidence="4" id="KW-1185">Reference proteome</keyword>
<evidence type="ECO:0000256" key="1">
    <source>
        <dbReference type="ARBA" id="ARBA00008949"/>
    </source>
</evidence>
<dbReference type="Gene3D" id="2.40.155.10">
    <property type="entry name" value="Green fluorescent protein"/>
    <property type="match status" value="1"/>
</dbReference>
<keyword evidence="2" id="KW-0455">Luminescence</keyword>
<dbReference type="KEGG" id="bbel:109481885"/>
<evidence type="ECO:0000313" key="5">
    <source>
        <dbReference type="RefSeq" id="XP_019640075.1"/>
    </source>
</evidence>
<accession>A0A6P4ZFU2</accession>